<evidence type="ECO:0000256" key="10">
    <source>
        <dbReference type="SAM" id="Phobius"/>
    </source>
</evidence>
<dbReference type="OMA" id="GTQYEFD"/>
<keyword evidence="9 10" id="KW-0472">Membrane</keyword>
<dbReference type="AlphaFoldDB" id="A0A8S1LA49"/>
<accession>A0A8S1LA49</accession>
<reference evidence="11" key="1">
    <citation type="submission" date="2021-01" db="EMBL/GenBank/DDBJ databases">
        <authorList>
            <consortium name="Genoscope - CEA"/>
            <person name="William W."/>
        </authorList>
    </citation>
    <scope>NUCLEOTIDE SEQUENCE</scope>
</reference>
<evidence type="ECO:0000256" key="6">
    <source>
        <dbReference type="ARBA" id="ARBA00022892"/>
    </source>
</evidence>
<dbReference type="InterPro" id="IPR019150">
    <property type="entry name" value="Vesicle_transport_protein_Use1"/>
</dbReference>
<sequence>MEFQEILDGFHLICNELQGSQNYKNIMELYNRSANLQDLYENGLIIEGTQYEFDLVEHIDTTKLALDRFIQNVLDSDAVVQGHRKITSAFASLKKRLIQKEEQQKVVVMTNSQVIAPITNQQQQTNNRAKLFDTQLSSENLDDELQEEIFNITKRMKGMAVNISEQLKFDNKVIDKILHKQDGNKTKLKFEENKLTNFMKSKSLSCSSLFLMLTTSIFLFIFAIIFIRIS</sequence>
<keyword evidence="3" id="KW-0813">Transport</keyword>
<keyword evidence="7" id="KW-0653">Protein transport</keyword>
<keyword evidence="12" id="KW-1185">Reference proteome</keyword>
<evidence type="ECO:0000256" key="9">
    <source>
        <dbReference type="ARBA" id="ARBA00023136"/>
    </source>
</evidence>
<dbReference type="GO" id="GO:0005789">
    <property type="term" value="C:endoplasmic reticulum membrane"/>
    <property type="evidence" value="ECO:0007669"/>
    <property type="project" value="UniProtKB-SubCell"/>
</dbReference>
<keyword evidence="4 10" id="KW-0812">Transmembrane</keyword>
<evidence type="ECO:0000313" key="12">
    <source>
        <dbReference type="Proteomes" id="UP000688137"/>
    </source>
</evidence>
<dbReference type="EMBL" id="CAJJDM010000033">
    <property type="protein sequence ID" value="CAD8063055.1"/>
    <property type="molecule type" value="Genomic_DNA"/>
</dbReference>
<protein>
    <submittedName>
        <fullName evidence="11">Uncharacterized protein</fullName>
    </submittedName>
</protein>
<comment type="caution">
    <text evidence="11">The sequence shown here is derived from an EMBL/GenBank/DDBJ whole genome shotgun (WGS) entry which is preliminary data.</text>
</comment>
<keyword evidence="6" id="KW-0931">ER-Golgi transport</keyword>
<keyword evidence="5" id="KW-0256">Endoplasmic reticulum</keyword>
<evidence type="ECO:0000256" key="4">
    <source>
        <dbReference type="ARBA" id="ARBA00022692"/>
    </source>
</evidence>
<dbReference type="GO" id="GO:0015031">
    <property type="term" value="P:protein transport"/>
    <property type="evidence" value="ECO:0007669"/>
    <property type="project" value="UniProtKB-KW"/>
</dbReference>
<gene>
    <name evidence="11" type="ORF">PPRIM_AZ9-3.1.T0340127</name>
</gene>
<proteinExistence type="inferred from homology"/>
<evidence type="ECO:0000313" key="11">
    <source>
        <dbReference type="EMBL" id="CAD8063055.1"/>
    </source>
</evidence>
<evidence type="ECO:0000256" key="8">
    <source>
        <dbReference type="ARBA" id="ARBA00022989"/>
    </source>
</evidence>
<comment type="subcellular location">
    <subcellularLocation>
        <location evidence="1">Endoplasmic reticulum membrane</location>
        <topology evidence="1">Single-pass type IV membrane protein</topology>
    </subcellularLocation>
</comment>
<evidence type="ECO:0000256" key="2">
    <source>
        <dbReference type="ARBA" id="ARBA00007891"/>
    </source>
</evidence>
<dbReference type="Pfam" id="PF09753">
    <property type="entry name" value="Use1"/>
    <property type="match status" value="1"/>
</dbReference>
<organism evidence="11 12">
    <name type="scientific">Paramecium primaurelia</name>
    <dbReference type="NCBI Taxonomy" id="5886"/>
    <lineage>
        <taxon>Eukaryota</taxon>
        <taxon>Sar</taxon>
        <taxon>Alveolata</taxon>
        <taxon>Ciliophora</taxon>
        <taxon>Intramacronucleata</taxon>
        <taxon>Oligohymenophorea</taxon>
        <taxon>Peniculida</taxon>
        <taxon>Parameciidae</taxon>
        <taxon>Paramecium</taxon>
    </lineage>
</organism>
<evidence type="ECO:0000256" key="1">
    <source>
        <dbReference type="ARBA" id="ARBA00004163"/>
    </source>
</evidence>
<comment type="similarity">
    <text evidence="2">Belongs to the USE1 family.</text>
</comment>
<evidence type="ECO:0000256" key="3">
    <source>
        <dbReference type="ARBA" id="ARBA00022448"/>
    </source>
</evidence>
<name>A0A8S1LA49_PARPR</name>
<dbReference type="Proteomes" id="UP000688137">
    <property type="component" value="Unassembled WGS sequence"/>
</dbReference>
<dbReference type="GO" id="GO:0016192">
    <property type="term" value="P:vesicle-mediated transport"/>
    <property type="evidence" value="ECO:0007669"/>
    <property type="project" value="UniProtKB-KW"/>
</dbReference>
<evidence type="ECO:0000256" key="7">
    <source>
        <dbReference type="ARBA" id="ARBA00022927"/>
    </source>
</evidence>
<evidence type="ECO:0000256" key="5">
    <source>
        <dbReference type="ARBA" id="ARBA00022824"/>
    </source>
</evidence>
<keyword evidence="8 10" id="KW-1133">Transmembrane helix</keyword>
<feature type="transmembrane region" description="Helical" evidence="10">
    <location>
        <begin position="209"/>
        <end position="229"/>
    </location>
</feature>